<dbReference type="EMBL" id="KZ806004">
    <property type="protein sequence ID" value="PVH90987.1"/>
    <property type="molecule type" value="Genomic_DNA"/>
</dbReference>
<protein>
    <submittedName>
        <fullName evidence="2">Uncharacterized protein</fullName>
    </submittedName>
</protein>
<gene>
    <name evidence="2" type="ORF">DM02DRAFT_386838</name>
</gene>
<keyword evidence="1" id="KW-0472">Membrane</keyword>
<keyword evidence="3" id="KW-1185">Reference proteome</keyword>
<accession>A0A2V1CZ08</accession>
<keyword evidence="1" id="KW-0812">Transmembrane</keyword>
<feature type="transmembrane region" description="Helical" evidence="1">
    <location>
        <begin position="45"/>
        <end position="64"/>
    </location>
</feature>
<evidence type="ECO:0000256" key="1">
    <source>
        <dbReference type="SAM" id="Phobius"/>
    </source>
</evidence>
<reference evidence="2 3" key="1">
    <citation type="journal article" date="2018" name="Sci. Rep.">
        <title>Comparative genomics provides insights into the lifestyle and reveals functional heterogeneity of dark septate endophytic fungi.</title>
        <authorList>
            <person name="Knapp D.G."/>
            <person name="Nemeth J.B."/>
            <person name="Barry K."/>
            <person name="Hainaut M."/>
            <person name="Henrissat B."/>
            <person name="Johnson J."/>
            <person name="Kuo A."/>
            <person name="Lim J.H.P."/>
            <person name="Lipzen A."/>
            <person name="Nolan M."/>
            <person name="Ohm R.A."/>
            <person name="Tamas L."/>
            <person name="Grigoriev I.V."/>
            <person name="Spatafora J.W."/>
            <person name="Nagy L.G."/>
            <person name="Kovacs G.M."/>
        </authorList>
    </citation>
    <scope>NUCLEOTIDE SEQUENCE [LARGE SCALE GENOMIC DNA]</scope>
    <source>
        <strain evidence="2 3">DSE2036</strain>
    </source>
</reference>
<evidence type="ECO:0000313" key="2">
    <source>
        <dbReference type="EMBL" id="PVH90987.1"/>
    </source>
</evidence>
<feature type="transmembrane region" description="Helical" evidence="1">
    <location>
        <begin position="160"/>
        <end position="181"/>
    </location>
</feature>
<dbReference type="Proteomes" id="UP000244855">
    <property type="component" value="Unassembled WGS sequence"/>
</dbReference>
<name>A0A2V1CZ08_9PLEO</name>
<sequence length="182" mass="21134">MYVTVCYTVHTCICKIANAKGSNNTTKEDRFFRGFAWYGLHGMDGWMHGLFVCLLFGVCLDRLICRYVRYVCMGGLPAHTHVRYVRPTPTHRIVKSIMRVFTYLLTNTHMWLVVCVCVCVLALTTLHLIWRKMRREYHVLMDDACMHACNAARSREPVLWWGWGACFYQTCMGWVGLGGFVF</sequence>
<evidence type="ECO:0000313" key="3">
    <source>
        <dbReference type="Proteomes" id="UP000244855"/>
    </source>
</evidence>
<feature type="transmembrane region" description="Helical" evidence="1">
    <location>
        <begin position="108"/>
        <end position="130"/>
    </location>
</feature>
<proteinExistence type="predicted"/>
<dbReference type="AlphaFoldDB" id="A0A2V1CZ08"/>
<organism evidence="2 3">
    <name type="scientific">Periconia macrospinosa</name>
    <dbReference type="NCBI Taxonomy" id="97972"/>
    <lineage>
        <taxon>Eukaryota</taxon>
        <taxon>Fungi</taxon>
        <taxon>Dikarya</taxon>
        <taxon>Ascomycota</taxon>
        <taxon>Pezizomycotina</taxon>
        <taxon>Dothideomycetes</taxon>
        <taxon>Pleosporomycetidae</taxon>
        <taxon>Pleosporales</taxon>
        <taxon>Massarineae</taxon>
        <taxon>Periconiaceae</taxon>
        <taxon>Periconia</taxon>
    </lineage>
</organism>
<keyword evidence="1" id="KW-1133">Transmembrane helix</keyword>